<evidence type="ECO:0000313" key="1">
    <source>
        <dbReference type="EMBL" id="KAK2707504.1"/>
    </source>
</evidence>
<keyword evidence="2" id="KW-1185">Reference proteome</keyword>
<gene>
    <name evidence="1" type="ORF">QYM36_015268</name>
</gene>
<evidence type="ECO:0000313" key="2">
    <source>
        <dbReference type="Proteomes" id="UP001187531"/>
    </source>
</evidence>
<dbReference type="EMBL" id="JAVRJZ010000019">
    <property type="protein sequence ID" value="KAK2707504.1"/>
    <property type="molecule type" value="Genomic_DNA"/>
</dbReference>
<organism evidence="1 2">
    <name type="scientific">Artemia franciscana</name>
    <name type="common">Brine shrimp</name>
    <name type="synonym">Artemia sanfranciscana</name>
    <dbReference type="NCBI Taxonomy" id="6661"/>
    <lineage>
        <taxon>Eukaryota</taxon>
        <taxon>Metazoa</taxon>
        <taxon>Ecdysozoa</taxon>
        <taxon>Arthropoda</taxon>
        <taxon>Crustacea</taxon>
        <taxon>Branchiopoda</taxon>
        <taxon>Anostraca</taxon>
        <taxon>Artemiidae</taxon>
        <taxon>Artemia</taxon>
    </lineage>
</organism>
<proteinExistence type="predicted"/>
<evidence type="ECO:0008006" key="3">
    <source>
        <dbReference type="Google" id="ProtNLM"/>
    </source>
</evidence>
<protein>
    <recommendedName>
        <fullName evidence="3">Reverse transcriptase</fullName>
    </recommendedName>
</protein>
<accession>A0AA88KZ86</accession>
<dbReference type="AlphaFoldDB" id="A0AA88KZ86"/>
<dbReference type="PANTHER" id="PTHR47306">
    <property type="entry name" value="SI:CH211-178J18.4-RELATED"/>
    <property type="match status" value="1"/>
</dbReference>
<dbReference type="PANTHER" id="PTHR47306:SF2">
    <property type="entry name" value="CORE-BINDING (CB) DOMAIN-CONTAINING PROTEIN"/>
    <property type="match status" value="1"/>
</dbReference>
<dbReference type="Proteomes" id="UP001187531">
    <property type="component" value="Unassembled WGS sequence"/>
</dbReference>
<feature type="non-terminal residue" evidence="1">
    <location>
        <position position="1"/>
    </location>
</feature>
<comment type="caution">
    <text evidence="1">The sequence shown here is derived from an EMBL/GenBank/DDBJ whole genome shotgun (WGS) entry which is preliminary data.</text>
</comment>
<name>A0AA88KZ86_ARTSF</name>
<reference evidence="1" key="1">
    <citation type="submission" date="2023-07" db="EMBL/GenBank/DDBJ databases">
        <title>Chromosome-level genome assembly of Artemia franciscana.</title>
        <authorList>
            <person name="Jo E."/>
        </authorList>
    </citation>
    <scope>NUCLEOTIDE SEQUENCE</scope>
    <source>
        <tissue evidence="1">Whole body</tissue>
    </source>
</reference>
<sequence>MTKFSTTPFVTVDNIPVKTLRADQDVSYLGVDIALYGVKNPATHSDLNLLLVKIKKAPLTPYQRLTCLKQFIIPRFIHTLTLSPFSAGSLAALDKSVRSSVRAFLDLPHDVPNAYLHARVCDGGLGVPELRLSIPRIRASRIARSIQKVSCFEPPHPFLAVCRTDEMDRHRNYLRKLLNVSETYAMSKAHYDKYHSSQLYKSIDGAALKGFGSFPLSQNWVDKPPADLDSRRYIRMIHHRINAIPTRSRTARGQDMPRTCRAGCLVPETANHVSMGCIRTHPNRVKRHDRIRDIAAKWLDQEGFRVIKEPSFTTLTPGTKRAMGRWRPDILAIKGKDGVIFDAQVRAEGYDLDRLHNDKLDKYRLAPGLIDTIKELHNLETVKCEAITFARRGQISPKCYKALGVYFNPRQLGFLSRVVLHEDVTIWWAWNSSVRRITPPKAKDIHEKAKDELEETARDKSYFSSSQLKAALITSKTLPAFSRALTEMTGVYFYARDARDCAIQIHEPEPAAPTVSIRPVTPVAPPSAPEPSTSAMPKRDLFSSELLMDIIDSDEEGSVYDPIETVQESSESESEPEEHTQLLITSSKKEVTFFNWQSDIRKKMQDLGFYYVYHTNTKSQEEAQKMAYEVKLLEDLKKWASMCGDLQTKKFTNPFGCAQKIVFFVLEGTKYKWENFNSAQRVELFFEKLAECRMQGSSRNKYAQGFRKFVAFISTRGKEGPKNLDIQYVNSVVKALIYLDKRQCSLATAEKSQKEQQRAFSTHSFNNEDYRNMKDGVANFMLPILWRLSRNQLLNEDIPNLTAYLCFQVSFMFGHRPGVPENMTIEELMNRQLVEDEGVYVILVEKHKTTSLKSAGVAISLEEEKTFLEYLEFARPALLKSGAAGPKNFLVSQKGRKLQNVSKIMNKFLRKIFPNGMRLGVSVPTQTTVRHLITAINRRATNKTQEQCQMMHEYLCHSEKHGLNTDISEALTEENVAKAQTIDNPVYFSFRGKFKCHGFRKRRSK</sequence>